<evidence type="ECO:0000313" key="20">
    <source>
        <dbReference type="WBParaSite" id="sdigi.contig136.g5050.t1"/>
    </source>
</evidence>
<keyword evidence="10 16" id="KW-0067">ATP-binding</keyword>
<dbReference type="InterPro" id="IPR050108">
    <property type="entry name" value="CDK"/>
</dbReference>
<keyword evidence="6" id="KW-0808">Transferase</keyword>
<dbReference type="GO" id="GO:0008353">
    <property type="term" value="F:RNA polymerase II CTD heptapeptide repeat kinase activity"/>
    <property type="evidence" value="ECO:0007669"/>
    <property type="project" value="UniProtKB-EC"/>
</dbReference>
<accession>A0A915PL90</accession>
<evidence type="ECO:0000256" key="12">
    <source>
        <dbReference type="ARBA" id="ARBA00023306"/>
    </source>
</evidence>
<feature type="domain" description="Protein kinase" evidence="18">
    <location>
        <begin position="13"/>
        <end position="298"/>
    </location>
</feature>
<comment type="catalytic activity">
    <reaction evidence="15">
        <text>[DNA-directed RNA polymerase] + ATP = phospho-[DNA-directed RNA polymerase] + ADP + H(+)</text>
        <dbReference type="Rhea" id="RHEA:10216"/>
        <dbReference type="Rhea" id="RHEA-COMP:11321"/>
        <dbReference type="Rhea" id="RHEA-COMP:11322"/>
        <dbReference type="ChEBI" id="CHEBI:15378"/>
        <dbReference type="ChEBI" id="CHEBI:30616"/>
        <dbReference type="ChEBI" id="CHEBI:43176"/>
        <dbReference type="ChEBI" id="CHEBI:68546"/>
        <dbReference type="ChEBI" id="CHEBI:456216"/>
        <dbReference type="EC" id="2.7.11.23"/>
    </reaction>
</comment>
<evidence type="ECO:0000256" key="7">
    <source>
        <dbReference type="ARBA" id="ARBA00022741"/>
    </source>
</evidence>
<dbReference type="PROSITE" id="PS00107">
    <property type="entry name" value="PROTEIN_KINASE_ATP"/>
    <property type="match status" value="1"/>
</dbReference>
<evidence type="ECO:0000256" key="16">
    <source>
        <dbReference type="PROSITE-ProRule" id="PRU10141"/>
    </source>
</evidence>
<keyword evidence="3 17" id="KW-0723">Serine/threonine-protein kinase</keyword>
<keyword evidence="19" id="KW-1185">Reference proteome</keyword>
<dbReference type="InterPro" id="IPR000719">
    <property type="entry name" value="Prot_kinase_dom"/>
</dbReference>
<proteinExistence type="inferred from homology"/>
<evidence type="ECO:0000256" key="3">
    <source>
        <dbReference type="ARBA" id="ARBA00022527"/>
    </source>
</evidence>
<name>A0A915PL90_9BILA</name>
<evidence type="ECO:0000256" key="1">
    <source>
        <dbReference type="ARBA" id="ARBA00004123"/>
    </source>
</evidence>
<dbReference type="Pfam" id="PF00069">
    <property type="entry name" value="Pkinase"/>
    <property type="match status" value="1"/>
</dbReference>
<dbReference type="GO" id="GO:0007095">
    <property type="term" value="P:mitotic G2 DNA damage checkpoint signaling"/>
    <property type="evidence" value="ECO:0007669"/>
    <property type="project" value="TreeGrafter"/>
</dbReference>
<dbReference type="PROSITE" id="PS50011">
    <property type="entry name" value="PROTEIN_KINASE_DOM"/>
    <property type="match status" value="1"/>
</dbReference>
<dbReference type="WBParaSite" id="sdigi.contig136.g5050.t1">
    <property type="protein sequence ID" value="sdigi.contig136.g5050.t1"/>
    <property type="gene ID" value="sdigi.contig136.g5050"/>
</dbReference>
<comment type="subcellular location">
    <subcellularLocation>
        <location evidence="1">Nucleus</location>
    </subcellularLocation>
</comment>
<dbReference type="InterPro" id="IPR017441">
    <property type="entry name" value="Protein_kinase_ATP_BS"/>
</dbReference>
<dbReference type="GO" id="GO:0005634">
    <property type="term" value="C:nucleus"/>
    <property type="evidence" value="ECO:0007669"/>
    <property type="project" value="UniProtKB-SubCell"/>
</dbReference>
<dbReference type="FunFam" id="1.10.510.10:FF:000624">
    <property type="entry name" value="Mitogen-activated protein kinase"/>
    <property type="match status" value="1"/>
</dbReference>
<keyword evidence="7 16" id="KW-0547">Nucleotide-binding</keyword>
<evidence type="ECO:0000313" key="19">
    <source>
        <dbReference type="Proteomes" id="UP000887581"/>
    </source>
</evidence>
<dbReference type="GO" id="GO:0051301">
    <property type="term" value="P:cell division"/>
    <property type="evidence" value="ECO:0007669"/>
    <property type="project" value="UniProtKB-KW"/>
</dbReference>
<evidence type="ECO:0000256" key="15">
    <source>
        <dbReference type="ARBA" id="ARBA00049280"/>
    </source>
</evidence>
<comment type="catalytic activity">
    <reaction evidence="14">
        <text>L-seryl-[protein] + ATP = O-phospho-L-seryl-[protein] + ADP + H(+)</text>
        <dbReference type="Rhea" id="RHEA:17989"/>
        <dbReference type="Rhea" id="RHEA-COMP:9863"/>
        <dbReference type="Rhea" id="RHEA-COMP:11604"/>
        <dbReference type="ChEBI" id="CHEBI:15378"/>
        <dbReference type="ChEBI" id="CHEBI:29999"/>
        <dbReference type="ChEBI" id="CHEBI:30616"/>
        <dbReference type="ChEBI" id="CHEBI:83421"/>
        <dbReference type="ChEBI" id="CHEBI:456216"/>
        <dbReference type="EC" id="2.7.11.22"/>
    </reaction>
</comment>
<dbReference type="CDD" id="cd07829">
    <property type="entry name" value="STKc_CDK_like"/>
    <property type="match status" value="1"/>
</dbReference>
<evidence type="ECO:0000256" key="5">
    <source>
        <dbReference type="ARBA" id="ARBA00022618"/>
    </source>
</evidence>
<keyword evidence="12" id="KW-0131">Cell cycle</keyword>
<evidence type="ECO:0000256" key="10">
    <source>
        <dbReference type="ARBA" id="ARBA00022840"/>
    </source>
</evidence>
<comment type="similarity">
    <text evidence="2">Belongs to the protein kinase superfamily. CMGC Ser/Thr protein kinase family. CDC2/CDKX subfamily.</text>
</comment>
<keyword evidence="9" id="KW-0418">Kinase</keyword>
<dbReference type="PROSITE" id="PS00108">
    <property type="entry name" value="PROTEIN_KINASE_ST"/>
    <property type="match status" value="1"/>
</dbReference>
<evidence type="ECO:0000256" key="14">
    <source>
        <dbReference type="ARBA" id="ARBA00048367"/>
    </source>
</evidence>
<dbReference type="Gene3D" id="3.30.200.20">
    <property type="entry name" value="Phosphorylase Kinase, domain 1"/>
    <property type="match status" value="1"/>
</dbReference>
<dbReference type="AlphaFoldDB" id="A0A915PL90"/>
<dbReference type="Proteomes" id="UP000887581">
    <property type="component" value="Unplaced"/>
</dbReference>
<evidence type="ECO:0000256" key="6">
    <source>
        <dbReference type="ARBA" id="ARBA00022679"/>
    </source>
</evidence>
<dbReference type="InterPro" id="IPR011009">
    <property type="entry name" value="Kinase-like_dom_sf"/>
</dbReference>
<dbReference type="GO" id="GO:0004693">
    <property type="term" value="F:cyclin-dependent protein serine/threonine kinase activity"/>
    <property type="evidence" value="ECO:0007669"/>
    <property type="project" value="UniProtKB-EC"/>
</dbReference>
<keyword evidence="5" id="KW-0132">Cell division</keyword>
<dbReference type="Gene3D" id="1.10.510.10">
    <property type="entry name" value="Transferase(Phosphotransferase) domain 1"/>
    <property type="match status" value="1"/>
</dbReference>
<organism evidence="19 20">
    <name type="scientific">Setaria digitata</name>
    <dbReference type="NCBI Taxonomy" id="48799"/>
    <lineage>
        <taxon>Eukaryota</taxon>
        <taxon>Metazoa</taxon>
        <taxon>Ecdysozoa</taxon>
        <taxon>Nematoda</taxon>
        <taxon>Chromadorea</taxon>
        <taxon>Rhabditida</taxon>
        <taxon>Spirurina</taxon>
        <taxon>Spiruromorpha</taxon>
        <taxon>Filarioidea</taxon>
        <taxon>Setariidae</taxon>
        <taxon>Setaria</taxon>
    </lineage>
</organism>
<sequence length="310" mass="35535">MGSDSSDTWNNYYIQINKIGEGEYGTVYKAIDRRTGNLVAIKKVQINSTFESGIPSTSIREITLLKSLQHPNIVFLEDVIVDENQLHLVFEFVNMNLKACINNIPKGKLMDRAEQKSYLCQILQAVNFCHQRCVLHRDLKPENLLLNYRGGLKLANFSLGRTVNTPQTYSPEKSTTLFYKAPELLLGYTRYTKEADMWSIGCIAAEMATKRVLLPGCSDMDQIFRIFSMLSTPSEETWKEFADLPEYSEAFHNWNKDYLPKILLHFMDADGIKIVQQMIAYEPMKRISAKELLKNPYFASVPRAVFSVDD</sequence>
<dbReference type="GO" id="GO:0005524">
    <property type="term" value="F:ATP binding"/>
    <property type="evidence" value="ECO:0007669"/>
    <property type="project" value="UniProtKB-UniRule"/>
</dbReference>
<keyword evidence="11" id="KW-0539">Nucleus</keyword>
<keyword evidence="4" id="KW-0597">Phosphoprotein</keyword>
<evidence type="ECO:0000256" key="17">
    <source>
        <dbReference type="RuleBase" id="RU000304"/>
    </source>
</evidence>
<protein>
    <submittedName>
        <fullName evidence="20">Protein kinase domain-containing protein</fullName>
    </submittedName>
</protein>
<dbReference type="SUPFAM" id="SSF56112">
    <property type="entry name" value="Protein kinase-like (PK-like)"/>
    <property type="match status" value="1"/>
</dbReference>
<dbReference type="SMART" id="SM00220">
    <property type="entry name" value="S_TKc"/>
    <property type="match status" value="1"/>
</dbReference>
<feature type="binding site" evidence="16">
    <location>
        <position position="43"/>
    </location>
    <ligand>
        <name>ATP</name>
        <dbReference type="ChEBI" id="CHEBI:30616"/>
    </ligand>
</feature>
<dbReference type="FunFam" id="3.30.200.20:FF:000375">
    <property type="entry name" value="Cell division related protein kinase 2"/>
    <property type="match status" value="1"/>
</dbReference>
<comment type="catalytic activity">
    <reaction evidence="13">
        <text>L-threonyl-[protein] + ATP = O-phospho-L-threonyl-[protein] + ADP + H(+)</text>
        <dbReference type="Rhea" id="RHEA:46608"/>
        <dbReference type="Rhea" id="RHEA-COMP:11060"/>
        <dbReference type="Rhea" id="RHEA-COMP:11605"/>
        <dbReference type="ChEBI" id="CHEBI:15378"/>
        <dbReference type="ChEBI" id="CHEBI:30013"/>
        <dbReference type="ChEBI" id="CHEBI:30616"/>
        <dbReference type="ChEBI" id="CHEBI:61977"/>
        <dbReference type="ChEBI" id="CHEBI:456216"/>
        <dbReference type="EC" id="2.7.11.22"/>
    </reaction>
</comment>
<dbReference type="GO" id="GO:0000086">
    <property type="term" value="P:G2/M transition of mitotic cell cycle"/>
    <property type="evidence" value="ECO:0007669"/>
    <property type="project" value="TreeGrafter"/>
</dbReference>
<evidence type="ECO:0000256" key="2">
    <source>
        <dbReference type="ARBA" id="ARBA00006485"/>
    </source>
</evidence>
<dbReference type="InterPro" id="IPR008271">
    <property type="entry name" value="Ser/Thr_kinase_AS"/>
</dbReference>
<keyword evidence="8" id="KW-0498">Mitosis</keyword>
<dbReference type="PANTHER" id="PTHR24056">
    <property type="entry name" value="CELL DIVISION PROTEIN KINASE"/>
    <property type="match status" value="1"/>
</dbReference>
<reference evidence="20" key="1">
    <citation type="submission" date="2022-11" db="UniProtKB">
        <authorList>
            <consortium name="WormBaseParasite"/>
        </authorList>
    </citation>
    <scope>IDENTIFICATION</scope>
</reference>
<evidence type="ECO:0000256" key="8">
    <source>
        <dbReference type="ARBA" id="ARBA00022776"/>
    </source>
</evidence>
<evidence type="ECO:0000259" key="18">
    <source>
        <dbReference type="PROSITE" id="PS50011"/>
    </source>
</evidence>
<evidence type="ECO:0000256" key="13">
    <source>
        <dbReference type="ARBA" id="ARBA00047811"/>
    </source>
</evidence>
<evidence type="ECO:0000256" key="4">
    <source>
        <dbReference type="ARBA" id="ARBA00022553"/>
    </source>
</evidence>
<evidence type="ECO:0000256" key="11">
    <source>
        <dbReference type="ARBA" id="ARBA00023242"/>
    </source>
</evidence>
<evidence type="ECO:0000256" key="9">
    <source>
        <dbReference type="ARBA" id="ARBA00022777"/>
    </source>
</evidence>
<dbReference type="PANTHER" id="PTHR24056:SF334">
    <property type="entry name" value="CYCLIN-DEPENDENT KINASE 1"/>
    <property type="match status" value="1"/>
</dbReference>